<evidence type="ECO:0000256" key="12">
    <source>
        <dbReference type="HAMAP-Rule" id="MF_00111"/>
    </source>
</evidence>
<reference evidence="15" key="3">
    <citation type="submission" date="2010-08" db="EMBL/GenBank/DDBJ databases">
        <authorList>
            <person name="Durkin A.S."/>
            <person name="Nelson K.E."/>
            <person name="Morrison M."/>
            <person name="Forsberg C.W."/>
            <person name="Wilson D.B."/>
            <person name="Russell J.B."/>
            <person name="Cann I.K.O."/>
            <person name="Mackie R.I."/>
            <person name="White B.A."/>
        </authorList>
    </citation>
    <scope>NUCLEOTIDE SEQUENCE</scope>
    <source>
        <strain evidence="15">S85</strain>
    </source>
</reference>
<comment type="caution">
    <text evidence="12">Lacks conserved residue(s) required for the propagation of feature annotation.</text>
</comment>
<feature type="domain" description="Enolpyruvate transferase" evidence="13">
    <location>
        <begin position="10"/>
        <end position="408"/>
    </location>
</feature>
<dbReference type="PANTHER" id="PTHR43783:SF1">
    <property type="entry name" value="UDP-N-ACETYLGLUCOSAMINE 1-CARBOXYVINYLTRANSFERASE"/>
    <property type="match status" value="1"/>
</dbReference>
<comment type="similarity">
    <text evidence="10 12">Belongs to the EPSP synthase family. MurA subfamily.</text>
</comment>
<evidence type="ECO:0000256" key="5">
    <source>
        <dbReference type="ARBA" id="ARBA00022679"/>
    </source>
</evidence>
<feature type="active site" description="Proton donor" evidence="12">
    <location>
        <position position="117"/>
    </location>
</feature>
<dbReference type="KEGG" id="fsc:FSU_0600"/>
<evidence type="ECO:0000256" key="7">
    <source>
        <dbReference type="ARBA" id="ARBA00022984"/>
    </source>
</evidence>
<dbReference type="KEGG" id="fsu:Fisuc_0193"/>
<dbReference type="InterPro" id="IPR001986">
    <property type="entry name" value="Enolpyruvate_Tfrase_dom"/>
</dbReference>
<evidence type="ECO:0000256" key="2">
    <source>
        <dbReference type="ARBA" id="ARBA00004752"/>
    </source>
</evidence>
<protein>
    <recommendedName>
        <fullName evidence="12">UDP-N-acetylglucosamine 1-carboxyvinyltransferase</fullName>
        <ecNumber evidence="12">2.5.1.7</ecNumber>
    </recommendedName>
    <alternativeName>
        <fullName evidence="12">Enoylpyruvate transferase</fullName>
    </alternativeName>
    <alternativeName>
        <fullName evidence="12">UDP-N-acetylglucosamine enolpyruvyl transferase</fullName>
        <shortName evidence="12">EPT</shortName>
    </alternativeName>
</protein>
<evidence type="ECO:0000313" key="16">
    <source>
        <dbReference type="Proteomes" id="UP000000517"/>
    </source>
</evidence>
<dbReference type="eggNOG" id="COG0766">
    <property type="taxonomic scope" value="Bacteria"/>
</dbReference>
<dbReference type="NCBIfam" id="TIGR01072">
    <property type="entry name" value="murA"/>
    <property type="match status" value="1"/>
</dbReference>
<feature type="binding site" evidence="12">
    <location>
        <begin position="122"/>
        <end position="126"/>
    </location>
    <ligand>
        <name>UDP-N-acetyl-alpha-D-glucosamine</name>
        <dbReference type="ChEBI" id="CHEBI:57705"/>
    </ligand>
</feature>
<dbReference type="GO" id="GO:0071555">
    <property type="term" value="P:cell wall organization"/>
    <property type="evidence" value="ECO:0007669"/>
    <property type="project" value="UniProtKB-KW"/>
</dbReference>
<feature type="binding site" evidence="12">
    <location>
        <position position="307"/>
    </location>
    <ligand>
        <name>UDP-N-acetyl-alpha-D-glucosamine</name>
        <dbReference type="ChEBI" id="CHEBI:57705"/>
    </ligand>
</feature>
<evidence type="ECO:0000256" key="10">
    <source>
        <dbReference type="ARBA" id="ARBA00038367"/>
    </source>
</evidence>
<dbReference type="FunFam" id="3.65.10.10:FF:000001">
    <property type="entry name" value="UDP-N-acetylglucosamine 1-carboxyvinyltransferase"/>
    <property type="match status" value="1"/>
</dbReference>
<keyword evidence="7 12" id="KW-0573">Peptidoglycan synthesis</keyword>
<dbReference type="EMBL" id="CP002158">
    <property type="protein sequence ID" value="ADL25773.1"/>
    <property type="molecule type" value="Genomic_DNA"/>
</dbReference>
<dbReference type="GO" id="GO:0019277">
    <property type="term" value="P:UDP-N-acetylgalactosamine biosynthetic process"/>
    <property type="evidence" value="ECO:0007669"/>
    <property type="project" value="InterPro"/>
</dbReference>
<dbReference type="AlphaFoldDB" id="C9RJU3"/>
<dbReference type="InterPro" id="IPR050068">
    <property type="entry name" value="MurA_subfamily"/>
</dbReference>
<dbReference type="GO" id="GO:0005737">
    <property type="term" value="C:cytoplasm"/>
    <property type="evidence" value="ECO:0007669"/>
    <property type="project" value="UniProtKB-SubCell"/>
</dbReference>
<evidence type="ECO:0000256" key="4">
    <source>
        <dbReference type="ARBA" id="ARBA00022618"/>
    </source>
</evidence>
<dbReference type="CDD" id="cd01555">
    <property type="entry name" value="UdpNAET"/>
    <property type="match status" value="1"/>
</dbReference>
<dbReference type="GO" id="GO:0008760">
    <property type="term" value="F:UDP-N-acetylglucosamine 1-carboxyvinyltransferase activity"/>
    <property type="evidence" value="ECO:0007669"/>
    <property type="project" value="UniProtKB-UniRule"/>
</dbReference>
<evidence type="ECO:0000313" key="14">
    <source>
        <dbReference type="EMBL" id="ACX73806.1"/>
    </source>
</evidence>
<dbReference type="OrthoDB" id="9803760at2"/>
<evidence type="ECO:0000256" key="6">
    <source>
        <dbReference type="ARBA" id="ARBA00022960"/>
    </source>
</evidence>
<evidence type="ECO:0000313" key="15">
    <source>
        <dbReference type="EMBL" id="ADL25773.1"/>
    </source>
</evidence>
<keyword evidence="12" id="KW-0670">Pyruvate</keyword>
<evidence type="ECO:0000256" key="8">
    <source>
        <dbReference type="ARBA" id="ARBA00023306"/>
    </source>
</evidence>
<dbReference type="HOGENOM" id="CLU_027387_0_0_0"/>
<feature type="binding site" evidence="12">
    <location>
        <position position="329"/>
    </location>
    <ligand>
        <name>UDP-N-acetyl-alpha-D-glucosamine</name>
        <dbReference type="ChEBI" id="CHEBI:57705"/>
    </ligand>
</feature>
<comment type="function">
    <text evidence="12">Cell wall formation. Adds enolpyruvyl to UDP-N-acetylglucosamine.</text>
</comment>
<reference evidence="14 17" key="1">
    <citation type="submission" date="2009-10" db="EMBL/GenBank/DDBJ databases">
        <title>Complete sequence of Fibrobacter succinogenes subsp. succinogenes S85.</title>
        <authorList>
            <consortium name="US DOE Joint Genome Institute"/>
            <person name="Lucas S."/>
            <person name="Copeland A."/>
            <person name="Lapidus A."/>
            <person name="Glavina del Rio T."/>
            <person name="Tice H."/>
            <person name="Bruce D."/>
            <person name="Goodwin L."/>
            <person name="Pitluck S."/>
            <person name="Chertkov O."/>
            <person name="Detter J.C."/>
            <person name="Han C."/>
            <person name="Tapia R."/>
            <person name="Larimer F."/>
            <person name="Land M."/>
            <person name="Hauser L."/>
            <person name="Kyrpides N."/>
            <person name="Mikhailova N."/>
            <person name="Weimer P.J."/>
            <person name="Stevenson D.M."/>
            <person name="Boyum J."/>
            <person name="Brumm P.I."/>
            <person name="Mead D."/>
        </authorList>
    </citation>
    <scope>NUCLEOTIDE SEQUENCE [LARGE SCALE GENOMIC DNA]</scope>
    <source>
        <strain evidence="17">ATCC 19169 / S85</strain>
        <strain evidence="14">S85</strain>
    </source>
</reference>
<comment type="subcellular location">
    <subcellularLocation>
        <location evidence="1 12">Cytoplasm</location>
    </subcellularLocation>
</comment>
<evidence type="ECO:0000259" key="13">
    <source>
        <dbReference type="Pfam" id="PF00275"/>
    </source>
</evidence>
<feature type="binding site" evidence="12">
    <location>
        <position position="93"/>
    </location>
    <ligand>
        <name>UDP-N-acetyl-alpha-D-glucosamine</name>
        <dbReference type="ChEBI" id="CHEBI:57705"/>
    </ligand>
</feature>
<keyword evidence="6 12" id="KW-0133">Cell shape</keyword>
<evidence type="ECO:0000256" key="1">
    <source>
        <dbReference type="ARBA" id="ARBA00004496"/>
    </source>
</evidence>
<organism evidence="15 16">
    <name type="scientific">Fibrobacter succinogenes (strain ATCC 19169 / S85)</name>
    <dbReference type="NCBI Taxonomy" id="59374"/>
    <lineage>
        <taxon>Bacteria</taxon>
        <taxon>Pseudomonadati</taxon>
        <taxon>Fibrobacterota</taxon>
        <taxon>Fibrobacteria</taxon>
        <taxon>Fibrobacterales</taxon>
        <taxon>Fibrobacteraceae</taxon>
        <taxon>Fibrobacter</taxon>
    </lineage>
</organism>
<dbReference type="GO" id="GO:0008360">
    <property type="term" value="P:regulation of cell shape"/>
    <property type="evidence" value="ECO:0007669"/>
    <property type="project" value="UniProtKB-KW"/>
</dbReference>
<keyword evidence="17" id="KW-1185">Reference proteome</keyword>
<sequence>MDQFIVPQVKAPVNGEVEISGAKNAVLAVMAAALLADGVSEITNVPHLKDMKTMSDVLRVIGCHINGGSHVLRIDTRGVDHLEAPYELVKTMRASFYVLGPLVARFGRCRVSLPGGCAWGPRPVDLHLKGLEALGAKITVTHGYVEATCQGRLPGGNFNFPISSVGATVNVLMAATLAKGVSVLQNAALEPEIDNLIDFLTSMGAKIQGRGTRTLTVQGVESLRPGTGVTIPDRIEAGTFLCAAAITRGRVKVTRIIPEHIASTLDAFREIGCKVNVGADWAEVDARQQELKPMSLVTLPFPGFPTDMQAPFMATLLSIPGNSLVQDTVYNDRFKHVAELERLGASIQLNGNTATIKGGLPLEGADIMGSDLRASAALVLAGLIAEGETTISRIYHLDRGYEDFEAKMAKIGATVKRFNPDARDAE</sequence>
<feature type="modified residue" description="2-(S-cysteinyl)pyruvic acid O-phosphothioketal" evidence="12">
    <location>
        <position position="117"/>
    </location>
</feature>
<proteinExistence type="inferred from homology"/>
<evidence type="ECO:0000256" key="9">
    <source>
        <dbReference type="ARBA" id="ARBA00023316"/>
    </source>
</evidence>
<dbReference type="Pfam" id="PF00275">
    <property type="entry name" value="EPSP_synthase"/>
    <property type="match status" value="1"/>
</dbReference>
<reference evidence="16" key="2">
    <citation type="submission" date="2010-08" db="EMBL/GenBank/DDBJ databases">
        <title>Complete sequence of Fibrobacter succinogenes subsp. succinogenes S85.</title>
        <authorList>
            <person name="Durkin A.S."/>
            <person name="Nelson K.E."/>
            <person name="Morrison M."/>
            <person name="Forsberg C.W."/>
            <person name="Wilson D.B."/>
            <person name="Russell J.B."/>
            <person name="Cann I.K.O."/>
            <person name="Mackie R.I."/>
            <person name="White B.A."/>
        </authorList>
    </citation>
    <scope>NUCLEOTIDE SEQUENCE [LARGE SCALE GENOMIC DNA]</scope>
    <source>
        <strain evidence="16">ATCC 19169 / S85</strain>
    </source>
</reference>
<evidence type="ECO:0000256" key="3">
    <source>
        <dbReference type="ARBA" id="ARBA00022490"/>
    </source>
</evidence>
<dbReference type="Gene3D" id="3.65.10.10">
    <property type="entry name" value="Enolpyruvate transferase domain"/>
    <property type="match status" value="2"/>
</dbReference>
<dbReference type="PANTHER" id="PTHR43783">
    <property type="entry name" value="UDP-N-ACETYLGLUCOSAMINE 1-CARBOXYVINYLTRANSFERASE"/>
    <property type="match status" value="1"/>
</dbReference>
<dbReference type="UniPathway" id="UPA00219"/>
<name>C9RJU3_FIBSS</name>
<dbReference type="InterPro" id="IPR013792">
    <property type="entry name" value="RNA3'P_cycl/enolpyr_Trfase_a/b"/>
</dbReference>
<dbReference type="EC" id="2.5.1.7" evidence="12"/>
<dbReference type="RefSeq" id="WP_012820036.1">
    <property type="nucleotide sequence ID" value="NC_013410.1"/>
</dbReference>
<dbReference type="NCBIfam" id="NF006873">
    <property type="entry name" value="PRK09369.1"/>
    <property type="match status" value="1"/>
</dbReference>
<gene>
    <name evidence="12 15" type="primary">murA</name>
    <name evidence="14" type="ordered locus">Fisuc_0193</name>
    <name evidence="15" type="ordered locus">FSU_0600</name>
</gene>
<dbReference type="HAMAP" id="MF_00111">
    <property type="entry name" value="MurA"/>
    <property type="match status" value="1"/>
</dbReference>
<dbReference type="InterPro" id="IPR036968">
    <property type="entry name" value="Enolpyruvate_Tfrase_sf"/>
</dbReference>
<dbReference type="Proteomes" id="UP000000517">
    <property type="component" value="Chromosome"/>
</dbReference>
<dbReference type="SUPFAM" id="SSF55205">
    <property type="entry name" value="EPT/RTPC-like"/>
    <property type="match status" value="1"/>
</dbReference>
<dbReference type="GO" id="GO:0051301">
    <property type="term" value="P:cell division"/>
    <property type="evidence" value="ECO:0007669"/>
    <property type="project" value="UniProtKB-KW"/>
</dbReference>
<accession>C9RJU3</accession>
<keyword evidence="3 12" id="KW-0963">Cytoplasm</keyword>
<dbReference type="Proteomes" id="UP000001497">
    <property type="component" value="Chromosome"/>
</dbReference>
<evidence type="ECO:0000313" key="17">
    <source>
        <dbReference type="Proteomes" id="UP000001497"/>
    </source>
</evidence>
<dbReference type="EMBL" id="CP001792">
    <property type="protein sequence ID" value="ACX73806.1"/>
    <property type="molecule type" value="Genomic_DNA"/>
</dbReference>
<keyword evidence="4 12" id="KW-0132">Cell division</keyword>
<keyword evidence="9 12" id="KW-0961">Cell wall biogenesis/degradation</keyword>
<comment type="pathway">
    <text evidence="2 12">Cell wall biogenesis; peptidoglycan biosynthesis.</text>
</comment>
<comment type="catalytic activity">
    <reaction evidence="11 12">
        <text>phosphoenolpyruvate + UDP-N-acetyl-alpha-D-glucosamine = UDP-N-acetyl-3-O-(1-carboxyvinyl)-alpha-D-glucosamine + phosphate</text>
        <dbReference type="Rhea" id="RHEA:18681"/>
        <dbReference type="ChEBI" id="CHEBI:43474"/>
        <dbReference type="ChEBI" id="CHEBI:57705"/>
        <dbReference type="ChEBI" id="CHEBI:58702"/>
        <dbReference type="ChEBI" id="CHEBI:68483"/>
        <dbReference type="EC" id="2.5.1.7"/>
    </reaction>
</comment>
<evidence type="ECO:0000256" key="11">
    <source>
        <dbReference type="ARBA" id="ARBA00047527"/>
    </source>
</evidence>
<keyword evidence="8 12" id="KW-0131">Cell cycle</keyword>
<dbReference type="InterPro" id="IPR005750">
    <property type="entry name" value="UDP_GlcNAc_COvinyl_MurA"/>
</dbReference>
<dbReference type="GO" id="GO:0009252">
    <property type="term" value="P:peptidoglycan biosynthetic process"/>
    <property type="evidence" value="ECO:0007669"/>
    <property type="project" value="UniProtKB-UniRule"/>
</dbReference>
<feature type="binding site" evidence="12">
    <location>
        <begin position="23"/>
        <end position="24"/>
    </location>
    <ligand>
        <name>phosphoenolpyruvate</name>
        <dbReference type="ChEBI" id="CHEBI:58702"/>
    </ligand>
</feature>
<dbReference type="STRING" id="59374.FSU_0600"/>
<keyword evidence="5 12" id="KW-0808">Transferase</keyword>
<dbReference type="PATRIC" id="fig|59374.8.peg.578"/>